<feature type="transmembrane region" description="Helical" evidence="1">
    <location>
        <begin position="21"/>
        <end position="53"/>
    </location>
</feature>
<feature type="transmembrane region" description="Helical" evidence="1">
    <location>
        <begin position="138"/>
        <end position="159"/>
    </location>
</feature>
<feature type="transmembrane region" description="Helical" evidence="1">
    <location>
        <begin position="115"/>
        <end position="132"/>
    </location>
</feature>
<dbReference type="Pfam" id="PF10067">
    <property type="entry name" value="DUF2306"/>
    <property type="match status" value="1"/>
</dbReference>
<keyword evidence="3" id="KW-1185">Reference proteome</keyword>
<protein>
    <submittedName>
        <fullName evidence="2">Membrane protein</fullName>
    </submittedName>
</protein>
<name>A0A0Q0XCE8_9FLAO</name>
<gene>
    <name evidence="2" type="ORF">AAY42_01875</name>
</gene>
<feature type="transmembrane region" description="Helical" evidence="1">
    <location>
        <begin position="247"/>
        <end position="273"/>
    </location>
</feature>
<keyword evidence="1" id="KW-1133">Transmembrane helix</keyword>
<dbReference type="PATRIC" id="fig|1547436.3.peg.391"/>
<dbReference type="InterPro" id="IPR018750">
    <property type="entry name" value="DUF2306_membrane"/>
</dbReference>
<proteinExistence type="predicted"/>
<comment type="caution">
    <text evidence="2">The sequence shown here is derived from an EMBL/GenBank/DDBJ whole genome shotgun (WGS) entry which is preliminary data.</text>
</comment>
<accession>A0A0Q0XCE8</accession>
<feature type="transmembrane region" description="Helical" evidence="1">
    <location>
        <begin position="211"/>
        <end position="235"/>
    </location>
</feature>
<feature type="transmembrane region" description="Helical" evidence="1">
    <location>
        <begin position="73"/>
        <end position="95"/>
    </location>
</feature>
<evidence type="ECO:0000313" key="3">
    <source>
        <dbReference type="Proteomes" id="UP000050827"/>
    </source>
</evidence>
<dbReference type="STRING" id="346185.AAY42_01875"/>
<evidence type="ECO:0000256" key="1">
    <source>
        <dbReference type="SAM" id="Phobius"/>
    </source>
</evidence>
<dbReference type="RefSeq" id="WP_055392316.1">
    <property type="nucleotide sequence ID" value="NZ_LCTZ01000002.1"/>
</dbReference>
<keyword evidence="1" id="KW-0812">Transmembrane</keyword>
<dbReference type="EMBL" id="LCTZ01000002">
    <property type="protein sequence ID" value="KQC28778.1"/>
    <property type="molecule type" value="Genomic_DNA"/>
</dbReference>
<evidence type="ECO:0000313" key="2">
    <source>
        <dbReference type="EMBL" id="KQC28778.1"/>
    </source>
</evidence>
<dbReference type="Proteomes" id="UP000050827">
    <property type="component" value="Unassembled WGS sequence"/>
</dbReference>
<organism evidence="2 3">
    <name type="scientific">Flagellimonas eckloniae</name>
    <dbReference type="NCBI Taxonomy" id="346185"/>
    <lineage>
        <taxon>Bacteria</taxon>
        <taxon>Pseudomonadati</taxon>
        <taxon>Bacteroidota</taxon>
        <taxon>Flavobacteriia</taxon>
        <taxon>Flavobacteriales</taxon>
        <taxon>Flavobacteriaceae</taxon>
        <taxon>Flagellimonas</taxon>
    </lineage>
</organism>
<feature type="transmembrane region" description="Helical" evidence="1">
    <location>
        <begin position="179"/>
        <end position="199"/>
    </location>
</feature>
<keyword evidence="1" id="KW-0472">Membrane</keyword>
<reference evidence="2 3" key="1">
    <citation type="submission" date="2015-04" db="EMBL/GenBank/DDBJ databases">
        <title>Complete genome of flavobacterium.</title>
        <authorList>
            <person name="Kwon Y.M."/>
            <person name="Kim S.-J."/>
        </authorList>
    </citation>
    <scope>NUCLEOTIDE SEQUENCE [LARGE SCALE GENOMIC DNA]</scope>
    <source>
        <strain evidence="2 3">DK169</strain>
    </source>
</reference>
<dbReference type="AlphaFoldDB" id="A0A0Q0XCE8"/>
<dbReference type="OrthoDB" id="6385003at2"/>
<sequence>MISNSKTTTPTLSNRHWSKSLLNFSVQFWFIIAVLGQWIFAFYVAAFYGGAVMEGDFMRWNRVLPHGYVEGQTMGNLAVAIHLLFAVIVMAGGPIQFVPQLRKFAPKFHRWNGRFYLGAAVLISLSGVYMVITKGTISGLVGDISVCLNGVLILVFAYLTVTNAIKRRFDAHRKWALRLFLVMAGVWFFRVGLMFWLFINKGPVGFDPETFRGPFLVFLGFGQYLIPLAIVELYFLAQRQKQMGIKIFAAITLLIFTAITALGTFAATMGMWLPRIS</sequence>